<feature type="compositionally biased region" description="Polar residues" evidence="1">
    <location>
        <begin position="133"/>
        <end position="142"/>
    </location>
</feature>
<feature type="region of interest" description="Disordered" evidence="1">
    <location>
        <begin position="237"/>
        <end position="272"/>
    </location>
</feature>
<comment type="caution">
    <text evidence="2">The sequence shown here is derived from an EMBL/GenBank/DDBJ whole genome shotgun (WGS) entry which is preliminary data.</text>
</comment>
<dbReference type="AlphaFoldDB" id="A0A556TRS9"/>
<organism evidence="2 3">
    <name type="scientific">Bagarius yarrelli</name>
    <name type="common">Goonch</name>
    <name type="synonym">Bagrus yarrelli</name>
    <dbReference type="NCBI Taxonomy" id="175774"/>
    <lineage>
        <taxon>Eukaryota</taxon>
        <taxon>Metazoa</taxon>
        <taxon>Chordata</taxon>
        <taxon>Craniata</taxon>
        <taxon>Vertebrata</taxon>
        <taxon>Euteleostomi</taxon>
        <taxon>Actinopterygii</taxon>
        <taxon>Neopterygii</taxon>
        <taxon>Teleostei</taxon>
        <taxon>Ostariophysi</taxon>
        <taxon>Siluriformes</taxon>
        <taxon>Sisoridae</taxon>
        <taxon>Sisorinae</taxon>
        <taxon>Bagarius</taxon>
    </lineage>
</organism>
<sequence length="349" mass="38476">MVNSHEVETAAPSNPPLVPFSESSITSPKPLPVHSLSNGGAERPRIIKHKPSSITFADYDCAFGLSQGVHESSDCGESFSEEDSDDDDDDDVFTEITQIREIHPVCRHRRARRRKETGEGTVKESNGYGELESTVTFSSSTGYEAEEENSSREESPLVLLSPWSESMNQLIKKLDRLNLDIEEALSASSSPSDTPGTTRKQPISDKASHQNTTASGTQGNQTLDNKRIARGPSWKECHGQDIFLPNSSSVTRAHPRKTETQLKSQGPQNCHPEATDAKVRVWIEILKSESYAFLPCLYVGLSHPDKMHLKPFSTEKQKEDCERLESTMSQVGTLSTDILALVKGAVPRP</sequence>
<accession>A0A556TRS9</accession>
<feature type="region of interest" description="Disordered" evidence="1">
    <location>
        <begin position="108"/>
        <end position="157"/>
    </location>
</feature>
<name>A0A556TRS9_BAGYA</name>
<feature type="region of interest" description="Disordered" evidence="1">
    <location>
        <begin position="1"/>
        <end position="49"/>
    </location>
</feature>
<keyword evidence="3" id="KW-1185">Reference proteome</keyword>
<dbReference type="OrthoDB" id="9393938at2759"/>
<evidence type="ECO:0000313" key="3">
    <source>
        <dbReference type="Proteomes" id="UP000319801"/>
    </source>
</evidence>
<evidence type="ECO:0000256" key="1">
    <source>
        <dbReference type="SAM" id="MobiDB-lite"/>
    </source>
</evidence>
<feature type="compositionally biased region" description="Polar residues" evidence="1">
    <location>
        <begin position="209"/>
        <end position="223"/>
    </location>
</feature>
<dbReference type="Proteomes" id="UP000319801">
    <property type="component" value="Unassembled WGS sequence"/>
</dbReference>
<feature type="compositionally biased region" description="Polar residues" evidence="1">
    <location>
        <begin position="186"/>
        <end position="201"/>
    </location>
</feature>
<reference evidence="2 3" key="1">
    <citation type="journal article" date="2019" name="Genome Biol. Evol.">
        <title>Whole-Genome Sequencing of the Giant Devil Catfish, Bagarius yarrelli.</title>
        <authorList>
            <person name="Jiang W."/>
            <person name="Lv Y."/>
            <person name="Cheng L."/>
            <person name="Yang K."/>
            <person name="Chao B."/>
            <person name="Wang X."/>
            <person name="Li Y."/>
            <person name="Pan X."/>
            <person name="You X."/>
            <person name="Zhang Y."/>
            <person name="Yang J."/>
            <person name="Li J."/>
            <person name="Zhang X."/>
            <person name="Liu S."/>
            <person name="Sun C."/>
            <person name="Yang J."/>
            <person name="Shi Q."/>
        </authorList>
    </citation>
    <scope>NUCLEOTIDE SEQUENCE [LARGE SCALE GENOMIC DNA]</scope>
    <source>
        <strain evidence="2">JWS20170419001</strain>
        <tissue evidence="2">Muscle</tissue>
    </source>
</reference>
<protein>
    <submittedName>
        <fullName evidence="2">Uncharacterized protein</fullName>
    </submittedName>
</protein>
<feature type="region of interest" description="Disordered" evidence="1">
    <location>
        <begin position="185"/>
        <end position="225"/>
    </location>
</feature>
<dbReference type="EMBL" id="VCAZ01000014">
    <property type="protein sequence ID" value="TSK49667.1"/>
    <property type="molecule type" value="Genomic_DNA"/>
</dbReference>
<gene>
    <name evidence="2" type="ORF">Baya_4869</name>
</gene>
<proteinExistence type="predicted"/>
<evidence type="ECO:0000313" key="2">
    <source>
        <dbReference type="EMBL" id="TSK49667.1"/>
    </source>
</evidence>